<dbReference type="InterPro" id="IPR000073">
    <property type="entry name" value="AB_hydrolase_1"/>
</dbReference>
<name>A0ABR8DYS2_9NOSO</name>
<feature type="domain" description="AB hydrolase-1" evidence="1">
    <location>
        <begin position="55"/>
        <end position="244"/>
    </location>
</feature>
<dbReference type="InterPro" id="IPR029058">
    <property type="entry name" value="AB_hydrolase_fold"/>
</dbReference>
<dbReference type="Proteomes" id="UP000623440">
    <property type="component" value="Unassembled WGS sequence"/>
</dbReference>
<dbReference type="PANTHER" id="PTHR43194">
    <property type="entry name" value="HYDROLASE ALPHA/BETA FOLD FAMILY"/>
    <property type="match status" value="1"/>
</dbReference>
<reference evidence="2 3" key="1">
    <citation type="journal article" date="2020" name="ISME J.">
        <title>Comparative genomics reveals insights into cyanobacterial evolution and habitat adaptation.</title>
        <authorList>
            <person name="Chen M.Y."/>
            <person name="Teng W.K."/>
            <person name="Zhao L."/>
            <person name="Hu C.X."/>
            <person name="Zhou Y.K."/>
            <person name="Han B.P."/>
            <person name="Song L.R."/>
            <person name="Shu W.S."/>
        </authorList>
    </citation>
    <scope>NUCLEOTIDE SEQUENCE [LARGE SCALE GENOMIC DNA]</scope>
    <source>
        <strain evidence="2 3">FACHB-838</strain>
    </source>
</reference>
<dbReference type="Pfam" id="PF12697">
    <property type="entry name" value="Abhydrolase_6"/>
    <property type="match status" value="1"/>
</dbReference>
<dbReference type="SUPFAM" id="SSF53474">
    <property type="entry name" value="alpha/beta-Hydrolases"/>
    <property type="match status" value="1"/>
</dbReference>
<keyword evidence="2" id="KW-0378">Hydrolase</keyword>
<accession>A0ABR8DYS2</accession>
<dbReference type="Gene3D" id="3.40.50.1820">
    <property type="entry name" value="alpha/beta hydrolase"/>
    <property type="match status" value="1"/>
</dbReference>
<protein>
    <submittedName>
        <fullName evidence="2">Alpha/beta hydrolase</fullName>
    </submittedName>
</protein>
<dbReference type="GO" id="GO:0016787">
    <property type="term" value="F:hydrolase activity"/>
    <property type="evidence" value="ECO:0007669"/>
    <property type="project" value="UniProtKB-KW"/>
</dbReference>
<proteinExistence type="predicted"/>
<organism evidence="2 3">
    <name type="scientific">Nostoc flagelliforme FACHB-838</name>
    <dbReference type="NCBI Taxonomy" id="2692904"/>
    <lineage>
        <taxon>Bacteria</taxon>
        <taxon>Bacillati</taxon>
        <taxon>Cyanobacteriota</taxon>
        <taxon>Cyanophyceae</taxon>
        <taxon>Nostocales</taxon>
        <taxon>Nostocaceae</taxon>
        <taxon>Nostoc</taxon>
    </lineage>
</organism>
<dbReference type="InterPro" id="IPR050228">
    <property type="entry name" value="Carboxylesterase_BioH"/>
</dbReference>
<dbReference type="EMBL" id="JACJSI010000175">
    <property type="protein sequence ID" value="MBD2534579.1"/>
    <property type="molecule type" value="Genomic_DNA"/>
</dbReference>
<evidence type="ECO:0000313" key="3">
    <source>
        <dbReference type="Proteomes" id="UP000623440"/>
    </source>
</evidence>
<keyword evidence="3" id="KW-1185">Reference proteome</keyword>
<evidence type="ECO:0000259" key="1">
    <source>
        <dbReference type="Pfam" id="PF12697"/>
    </source>
</evidence>
<dbReference type="PANTHER" id="PTHR43194:SF2">
    <property type="entry name" value="PEROXISOMAL MEMBRANE PROTEIN LPX1"/>
    <property type="match status" value="1"/>
</dbReference>
<evidence type="ECO:0000313" key="2">
    <source>
        <dbReference type="EMBL" id="MBD2534579.1"/>
    </source>
</evidence>
<dbReference type="RefSeq" id="WP_190945213.1">
    <property type="nucleotide sequence ID" value="NZ_JACJSI010000175.1"/>
</dbReference>
<gene>
    <name evidence="2" type="ORF">H6G97_35910</name>
</gene>
<comment type="caution">
    <text evidence="2">The sequence shown here is derived from an EMBL/GenBank/DDBJ whole genome shotgun (WGS) entry which is preliminary data.</text>
</comment>
<sequence>MLSNDVKQALDLFFTPGRKTITKDEQDLLDSAKALKIPYGEIELAAYSWGTGPVVVLVHGWGQRGINLGAFIAPLVQHGFCVITFDGPAHGESPGAQTHVVDFGQAVRAVIKYMEPVYGIISHSFGAASTMMMLAWEPDVTVEKLVLIGTPSDLVDVIGRFAVFTRLSEQVVQKMHQWVEFRDGKPIEAFSVRAVAPFVKIPTLVIHDRRDREIPFSDAQAITAGWSQATLIATEGLGHRRILRDTSVVEQIMGFLNGSNVPSIRMSTQTAK</sequence>